<evidence type="ECO:0000256" key="1">
    <source>
        <dbReference type="SAM" id="MobiDB-lite"/>
    </source>
</evidence>
<proteinExistence type="predicted"/>
<evidence type="ECO:0000313" key="3">
    <source>
        <dbReference type="EMBL" id="KAJ8887207.1"/>
    </source>
</evidence>
<keyword evidence="4" id="KW-1185">Reference proteome</keyword>
<dbReference type="InterPro" id="IPR039537">
    <property type="entry name" value="Retrotran_Ty1/copia-like"/>
</dbReference>
<comment type="caution">
    <text evidence="3">The sequence shown here is derived from an EMBL/GenBank/DDBJ whole genome shotgun (WGS) entry which is preliminary data.</text>
</comment>
<sequence length="265" mass="30067">MFSDAKCPQCLEHNAKRLPFKKNEKPTQSIEDFLHSDISGPVQTTTKEGMIIEYPTPYTPQQNSKAETMNLTLMNKVRTKSAETDQPHTLWGDAAYELKLPRESKLYPHVKSMIVVGYSGGRYCLWDPLTEKIVSSRAITFNESKVGVGNDTARYQGINIGEDNEHLNGKDSTEAKTDREVNGTKEETKDSTLQQSSEESDEEFIGFEDTYKEKNKTSKPNRTVKKPSHLQEYELYMAYCLCAGEPRDYEDAIKLGNGWEEAIES</sequence>
<organism evidence="3 4">
    <name type="scientific">Dryococelus australis</name>
    <dbReference type="NCBI Taxonomy" id="614101"/>
    <lineage>
        <taxon>Eukaryota</taxon>
        <taxon>Metazoa</taxon>
        <taxon>Ecdysozoa</taxon>
        <taxon>Arthropoda</taxon>
        <taxon>Hexapoda</taxon>
        <taxon>Insecta</taxon>
        <taxon>Pterygota</taxon>
        <taxon>Neoptera</taxon>
        <taxon>Polyneoptera</taxon>
        <taxon>Phasmatodea</taxon>
        <taxon>Verophasmatodea</taxon>
        <taxon>Anareolatae</taxon>
        <taxon>Phasmatidae</taxon>
        <taxon>Eurycanthinae</taxon>
        <taxon>Dryococelus</taxon>
    </lineage>
</organism>
<gene>
    <name evidence="3" type="ORF">PR048_013422</name>
</gene>
<dbReference type="EMBL" id="JARBHB010000004">
    <property type="protein sequence ID" value="KAJ8887207.1"/>
    <property type="molecule type" value="Genomic_DNA"/>
</dbReference>
<evidence type="ECO:0000313" key="4">
    <source>
        <dbReference type="Proteomes" id="UP001159363"/>
    </source>
</evidence>
<protein>
    <recommendedName>
        <fullName evidence="2">Retroviral polymerase SH3-like domain-containing protein</fullName>
    </recommendedName>
</protein>
<feature type="domain" description="Retroviral polymerase SH3-like" evidence="2">
    <location>
        <begin position="100"/>
        <end position="147"/>
    </location>
</feature>
<feature type="region of interest" description="Disordered" evidence="1">
    <location>
        <begin position="159"/>
        <end position="203"/>
    </location>
</feature>
<dbReference type="InterPro" id="IPR057670">
    <property type="entry name" value="SH3_retrovirus"/>
</dbReference>
<dbReference type="PANTHER" id="PTHR42648">
    <property type="entry name" value="TRANSPOSASE, PUTATIVE-RELATED"/>
    <property type="match status" value="1"/>
</dbReference>
<dbReference type="InterPro" id="IPR036397">
    <property type="entry name" value="RNaseH_sf"/>
</dbReference>
<dbReference type="SUPFAM" id="SSF53098">
    <property type="entry name" value="Ribonuclease H-like"/>
    <property type="match status" value="1"/>
</dbReference>
<reference evidence="3 4" key="1">
    <citation type="submission" date="2023-02" db="EMBL/GenBank/DDBJ databases">
        <title>LHISI_Scaffold_Assembly.</title>
        <authorList>
            <person name="Stuart O.P."/>
            <person name="Cleave R."/>
            <person name="Magrath M.J.L."/>
            <person name="Mikheyev A.S."/>
        </authorList>
    </citation>
    <scope>NUCLEOTIDE SEQUENCE [LARGE SCALE GENOMIC DNA]</scope>
    <source>
        <strain evidence="3">Daus_M_001</strain>
        <tissue evidence="3">Leg muscle</tissue>
    </source>
</reference>
<name>A0ABQ9HS41_9NEOP</name>
<dbReference type="Gene3D" id="3.30.420.10">
    <property type="entry name" value="Ribonuclease H-like superfamily/Ribonuclease H"/>
    <property type="match status" value="1"/>
</dbReference>
<dbReference type="PANTHER" id="PTHR42648:SF28">
    <property type="entry name" value="TRANSPOSON-ENCODED PROTEIN WITH RIBONUCLEASE H-LIKE AND RETROVIRUS ZINC FINGER-LIKE DOMAINS"/>
    <property type="match status" value="1"/>
</dbReference>
<dbReference type="Proteomes" id="UP001159363">
    <property type="component" value="Chromosome X"/>
</dbReference>
<evidence type="ECO:0000259" key="2">
    <source>
        <dbReference type="Pfam" id="PF25597"/>
    </source>
</evidence>
<accession>A0ABQ9HS41</accession>
<dbReference type="InterPro" id="IPR012337">
    <property type="entry name" value="RNaseH-like_sf"/>
</dbReference>
<dbReference type="Pfam" id="PF25597">
    <property type="entry name" value="SH3_retrovirus"/>
    <property type="match status" value="1"/>
</dbReference>
<feature type="compositionally biased region" description="Basic and acidic residues" evidence="1">
    <location>
        <begin position="163"/>
        <end position="190"/>
    </location>
</feature>